<dbReference type="SMART" id="SM00181">
    <property type="entry name" value="EGF"/>
    <property type="match status" value="3"/>
</dbReference>
<keyword evidence="5" id="KW-0325">Glycoprotein</keyword>
<dbReference type="InterPro" id="IPR018097">
    <property type="entry name" value="EGF_Ca-bd_CS"/>
</dbReference>
<dbReference type="Gene3D" id="3.10.100.10">
    <property type="entry name" value="Mannose-Binding Protein A, subunit A"/>
    <property type="match status" value="1"/>
</dbReference>
<dbReference type="PROSITE" id="PS01187">
    <property type="entry name" value="EGF_CA"/>
    <property type="match status" value="1"/>
</dbReference>
<feature type="domain" description="C-type lectin" evidence="8">
    <location>
        <begin position="363"/>
        <end position="479"/>
    </location>
</feature>
<dbReference type="RefSeq" id="XP_035677627.1">
    <property type="nucleotide sequence ID" value="XM_035821734.1"/>
</dbReference>
<evidence type="ECO:0000259" key="7">
    <source>
        <dbReference type="PROSITE" id="PS50026"/>
    </source>
</evidence>
<dbReference type="Pfam" id="PF07699">
    <property type="entry name" value="Ephrin_rec_like"/>
    <property type="match status" value="1"/>
</dbReference>
<dbReference type="OrthoDB" id="10045365at2759"/>
<dbReference type="SMART" id="SM00179">
    <property type="entry name" value="EGF_CA"/>
    <property type="match status" value="2"/>
</dbReference>
<accession>A0A9J7MR22</accession>
<reference evidence="10" key="2">
    <citation type="submission" date="2025-08" db="UniProtKB">
        <authorList>
            <consortium name="RefSeq"/>
        </authorList>
    </citation>
    <scope>IDENTIFICATION</scope>
    <source>
        <strain evidence="10">S238N-H82</strain>
        <tissue evidence="10">Testes</tissue>
    </source>
</reference>
<dbReference type="PROSITE" id="PS50041">
    <property type="entry name" value="C_TYPE_LECTIN_2"/>
    <property type="match status" value="1"/>
</dbReference>
<feature type="disulfide bond" evidence="6">
    <location>
        <begin position="310"/>
        <end position="319"/>
    </location>
</feature>
<dbReference type="PANTHER" id="PTHR22801:SF63">
    <property type="entry name" value="C-TYPE LECTIN DOMAIN-CONTAINING PROTEIN"/>
    <property type="match status" value="1"/>
</dbReference>
<evidence type="ECO:0000256" key="2">
    <source>
        <dbReference type="ARBA" id="ARBA00022729"/>
    </source>
</evidence>
<comment type="caution">
    <text evidence="6">Lacks conserved residue(s) required for the propagation of feature annotation.</text>
</comment>
<gene>
    <name evidence="10" type="primary">LOC118416576</name>
</gene>
<dbReference type="PROSITE" id="PS01186">
    <property type="entry name" value="EGF_2"/>
    <property type="match status" value="1"/>
</dbReference>
<reference evidence="9" key="1">
    <citation type="journal article" date="2020" name="Nat. Ecol. Evol.">
        <title>Deeply conserved synteny resolves early events in vertebrate evolution.</title>
        <authorList>
            <person name="Simakov O."/>
            <person name="Marletaz F."/>
            <person name="Yue J.X."/>
            <person name="O'Connell B."/>
            <person name="Jenkins J."/>
            <person name="Brandt A."/>
            <person name="Calef R."/>
            <person name="Tung C.H."/>
            <person name="Huang T.K."/>
            <person name="Schmutz J."/>
            <person name="Satoh N."/>
            <person name="Yu J.K."/>
            <person name="Putnam N.H."/>
            <person name="Green R.E."/>
            <person name="Rokhsar D.S."/>
        </authorList>
    </citation>
    <scope>NUCLEOTIDE SEQUENCE [LARGE SCALE GENOMIC DNA]</scope>
    <source>
        <strain evidence="9">S238N-H82</strain>
    </source>
</reference>
<evidence type="ECO:0000256" key="5">
    <source>
        <dbReference type="ARBA" id="ARBA00023180"/>
    </source>
</evidence>
<dbReference type="PANTHER" id="PTHR22801">
    <property type="entry name" value="LITHOSTATHINE"/>
    <property type="match status" value="1"/>
</dbReference>
<protein>
    <submittedName>
        <fullName evidence="10">Signal peptide, CUB and EGF-like domain-containing protein 3</fullName>
    </submittedName>
</protein>
<evidence type="ECO:0000313" key="10">
    <source>
        <dbReference type="RefSeq" id="XP_035677627.1"/>
    </source>
</evidence>
<dbReference type="PROSITE" id="PS50026">
    <property type="entry name" value="EGF_3"/>
    <property type="match status" value="2"/>
</dbReference>
<dbReference type="Gene3D" id="2.10.25.10">
    <property type="entry name" value="Laminin"/>
    <property type="match status" value="2"/>
</dbReference>
<feature type="domain" description="EGF-like" evidence="7">
    <location>
        <begin position="284"/>
        <end position="320"/>
    </location>
</feature>
<dbReference type="KEGG" id="bfo:118416576"/>
<keyword evidence="4 6" id="KW-1015">Disulfide bond</keyword>
<dbReference type="Pfam" id="PF07645">
    <property type="entry name" value="EGF_CA"/>
    <property type="match status" value="2"/>
</dbReference>
<name>A0A9J7MR22_BRAFL</name>
<evidence type="ECO:0000256" key="1">
    <source>
        <dbReference type="ARBA" id="ARBA00022536"/>
    </source>
</evidence>
<dbReference type="PROSITE" id="PS00022">
    <property type="entry name" value="EGF_1"/>
    <property type="match status" value="1"/>
</dbReference>
<evidence type="ECO:0000256" key="6">
    <source>
        <dbReference type="PROSITE-ProRule" id="PRU00076"/>
    </source>
</evidence>
<feature type="domain" description="EGF-like" evidence="7">
    <location>
        <begin position="321"/>
        <end position="358"/>
    </location>
</feature>
<organism evidence="9 10">
    <name type="scientific">Branchiostoma floridae</name>
    <name type="common">Florida lancelet</name>
    <name type="synonym">Amphioxus</name>
    <dbReference type="NCBI Taxonomy" id="7739"/>
    <lineage>
        <taxon>Eukaryota</taxon>
        <taxon>Metazoa</taxon>
        <taxon>Chordata</taxon>
        <taxon>Cephalochordata</taxon>
        <taxon>Leptocardii</taxon>
        <taxon>Amphioxiformes</taxon>
        <taxon>Branchiostomatidae</taxon>
        <taxon>Branchiostoma</taxon>
    </lineage>
</organism>
<dbReference type="Pfam" id="PF00059">
    <property type="entry name" value="Lectin_C"/>
    <property type="match status" value="1"/>
</dbReference>
<dbReference type="InterPro" id="IPR000152">
    <property type="entry name" value="EGF-type_Asp/Asn_hydroxyl_site"/>
</dbReference>
<dbReference type="SUPFAM" id="SSF56436">
    <property type="entry name" value="C-type lectin-like"/>
    <property type="match status" value="1"/>
</dbReference>
<dbReference type="InterPro" id="IPR001881">
    <property type="entry name" value="EGF-like_Ca-bd_dom"/>
</dbReference>
<dbReference type="Proteomes" id="UP000001554">
    <property type="component" value="Chromosome 1"/>
</dbReference>
<dbReference type="InterPro" id="IPR049883">
    <property type="entry name" value="NOTCH1_EGF-like"/>
</dbReference>
<evidence type="ECO:0000256" key="3">
    <source>
        <dbReference type="ARBA" id="ARBA00022737"/>
    </source>
</evidence>
<keyword evidence="9" id="KW-1185">Reference proteome</keyword>
<evidence type="ECO:0000259" key="8">
    <source>
        <dbReference type="PROSITE" id="PS50041"/>
    </source>
</evidence>
<sequence length="482" mass="53058">MYECSAATGWMWKVRLYLPGGMSIFQSVNVGVCSSAYINPFAAVVASGLTITMSGPVDMAAIETEMKHYLLDHNLCTLPCQVGNIDLQIDPMARVGPWAKNARSNSRVLMSIQLFSYADESLITPTNTVQMEWVRLAGELSEVLTTLDEPGGIGLRVQGMDMVLHAENMQISPPSLGCQEGEVLEGVQCRQCGLGTYYDMYENDCRPCPYATYQDELAQTECKPCKEGTTTAGMSARNSTQCQAFAECNCGIHPCKLTDAAGYVCDCLNGYQEEDIAGELLCKDIDECMQPDICPNAACYNRPGTYSCQCLPGFEEPTCIDIDECQYVGFCPDNSQCTNTPGSYNCTCLPGHYGPNCEECTPFQGNCYSVSETPGSYDQAKQECNDRGGILAVIKDQMTQDFFIQLLSVDNKDVWFGLSDEQGTGQWQWSDGTTLDSNAYTFWANNEPNGNGNCIHLWPPVGFHWDDMGCSSTTYHICQFTF</sequence>
<dbReference type="InterPro" id="IPR016187">
    <property type="entry name" value="CTDL_fold"/>
</dbReference>
<dbReference type="OMA" id="IQVERIH"/>
<dbReference type="PROSITE" id="PS00010">
    <property type="entry name" value="ASX_HYDROXYL"/>
    <property type="match status" value="2"/>
</dbReference>
<dbReference type="SUPFAM" id="SSF57196">
    <property type="entry name" value="EGF/Laminin"/>
    <property type="match status" value="1"/>
</dbReference>
<dbReference type="InterPro" id="IPR001304">
    <property type="entry name" value="C-type_lectin-like"/>
</dbReference>
<dbReference type="AlphaFoldDB" id="A0A9J7MR22"/>
<proteinExistence type="predicted"/>
<evidence type="ECO:0000313" key="9">
    <source>
        <dbReference type="Proteomes" id="UP000001554"/>
    </source>
</evidence>
<keyword evidence="3" id="KW-0677">Repeat</keyword>
<feature type="disulfide bond" evidence="6">
    <location>
        <begin position="348"/>
        <end position="357"/>
    </location>
</feature>
<dbReference type="SMART" id="SM01411">
    <property type="entry name" value="Ephrin_rec_like"/>
    <property type="match status" value="1"/>
</dbReference>
<dbReference type="InterPro" id="IPR050801">
    <property type="entry name" value="Ca-Dep_Lectins_ImmuneDev"/>
</dbReference>
<dbReference type="SMART" id="SM00034">
    <property type="entry name" value="CLECT"/>
    <property type="match status" value="1"/>
</dbReference>
<dbReference type="GO" id="GO:0005509">
    <property type="term" value="F:calcium ion binding"/>
    <property type="evidence" value="ECO:0007669"/>
    <property type="project" value="InterPro"/>
</dbReference>
<dbReference type="InterPro" id="IPR016186">
    <property type="entry name" value="C-type_lectin-like/link_sf"/>
</dbReference>
<evidence type="ECO:0000256" key="4">
    <source>
        <dbReference type="ARBA" id="ARBA00023157"/>
    </source>
</evidence>
<keyword evidence="2" id="KW-0732">Signal</keyword>
<dbReference type="InterPro" id="IPR000742">
    <property type="entry name" value="EGF"/>
</dbReference>
<dbReference type="FunFam" id="2.10.25.10:FF:000005">
    <property type="entry name" value="Fibrillin 2"/>
    <property type="match status" value="1"/>
</dbReference>
<keyword evidence="1 6" id="KW-0245">EGF-like domain</keyword>
<dbReference type="GeneID" id="118416576"/>
<dbReference type="CDD" id="cd00054">
    <property type="entry name" value="EGF_CA"/>
    <property type="match status" value="2"/>
</dbReference>
<dbReference type="InterPro" id="IPR011641">
    <property type="entry name" value="Tyr-kin_ephrin_A/B_rcpt-like"/>
</dbReference>